<comment type="caution">
    <text evidence="3">The sequence shown here is derived from an EMBL/GenBank/DDBJ whole genome shotgun (WGS) entry which is preliminary data.</text>
</comment>
<accession>A0AAD7SIV8</accession>
<proteinExistence type="predicted"/>
<feature type="signal peptide" evidence="1">
    <location>
        <begin position="1"/>
        <end position="21"/>
    </location>
</feature>
<feature type="domain" description="Ig-like" evidence="2">
    <location>
        <begin position="118"/>
        <end position="186"/>
    </location>
</feature>
<dbReference type="SMART" id="SM00409">
    <property type="entry name" value="IG"/>
    <property type="match status" value="5"/>
</dbReference>
<dbReference type="InterPro" id="IPR003598">
    <property type="entry name" value="Ig_sub2"/>
</dbReference>
<dbReference type="PANTHER" id="PTHR46013:SF7">
    <property type="entry name" value="IG-LIKE DOMAIN-CONTAINING PROTEIN"/>
    <property type="match status" value="1"/>
</dbReference>
<evidence type="ECO:0000313" key="3">
    <source>
        <dbReference type="EMBL" id="KAJ8402291.1"/>
    </source>
</evidence>
<dbReference type="Gene3D" id="2.60.40.10">
    <property type="entry name" value="Immunoglobulins"/>
    <property type="match status" value="4"/>
</dbReference>
<protein>
    <recommendedName>
        <fullName evidence="2">Ig-like domain-containing protein</fullName>
    </recommendedName>
</protein>
<reference evidence="3" key="1">
    <citation type="journal article" date="2023" name="Science">
        <title>Genome structures resolve the early diversification of teleost fishes.</title>
        <authorList>
            <person name="Parey E."/>
            <person name="Louis A."/>
            <person name="Montfort J."/>
            <person name="Bouchez O."/>
            <person name="Roques C."/>
            <person name="Iampietro C."/>
            <person name="Lluch J."/>
            <person name="Castinel A."/>
            <person name="Donnadieu C."/>
            <person name="Desvignes T."/>
            <person name="Floi Bucao C."/>
            <person name="Jouanno E."/>
            <person name="Wen M."/>
            <person name="Mejri S."/>
            <person name="Dirks R."/>
            <person name="Jansen H."/>
            <person name="Henkel C."/>
            <person name="Chen W.J."/>
            <person name="Zahm M."/>
            <person name="Cabau C."/>
            <person name="Klopp C."/>
            <person name="Thompson A.W."/>
            <person name="Robinson-Rechavi M."/>
            <person name="Braasch I."/>
            <person name="Lecointre G."/>
            <person name="Bobe J."/>
            <person name="Postlethwait J.H."/>
            <person name="Berthelot C."/>
            <person name="Roest Crollius H."/>
            <person name="Guiguen Y."/>
        </authorList>
    </citation>
    <scope>NUCLEOTIDE SEQUENCE</scope>
    <source>
        <strain evidence="3">NC1722</strain>
    </source>
</reference>
<dbReference type="EMBL" id="JAINUG010000065">
    <property type="protein sequence ID" value="KAJ8402291.1"/>
    <property type="molecule type" value="Genomic_DNA"/>
</dbReference>
<keyword evidence="1" id="KW-0732">Signal</keyword>
<dbReference type="InterPro" id="IPR007110">
    <property type="entry name" value="Ig-like_dom"/>
</dbReference>
<dbReference type="InterPro" id="IPR036179">
    <property type="entry name" value="Ig-like_dom_sf"/>
</dbReference>
<sequence length="518" mass="56969">MDPVLKTVVVTLLVLSDLAQGNEEPCEYKAVGESMTIPLQRQSQCEEDSLSWKFSSKQIFYKKGKDIRTGKPSDITADGSLLLTDLQVDNAGTYKAELHGTDGKLCGRATADLCVIDPVQLSVRVMSPNQVVREGGEVSILCNSTPPADKYLLWSPKSESLFLESAVGEFRLKKVSKDDEGLYTCRPQWTPGPRLMVATSQSNCMFSPIKKASLLMDQRPHSMASGGSASLSVTLLFFTTFTKGNFGIQLGRVDSINATVGQRVNLSCLMEKEQDSSIGQIMWRKFVKGQEDQILLDLKAQDSGDYICELTTFPLGTMKTNIHLWVTDVQLSARVTWPNGGVREGDNVTILCNSTPPADFYSLWPSKNKTSIFKSKEGRFTLHKVTRTDSDLYVCQPGNSASGLSFHGHSVTVPVPVDYPVQLSIRVMSPDQGVREGGEVSILCNSTPPADKYLLWSPKSESLFLESAGGEFRLQKVSKDDGGLYTCRPQWTPGPPFDGGNVTVELHVLPQRPVREIH</sequence>
<dbReference type="PROSITE" id="PS50835">
    <property type="entry name" value="IG_LIKE"/>
    <property type="match status" value="4"/>
</dbReference>
<feature type="domain" description="Ig-like" evidence="2">
    <location>
        <begin position="261"/>
        <end position="311"/>
    </location>
</feature>
<keyword evidence="4" id="KW-1185">Reference proteome</keyword>
<dbReference type="AlphaFoldDB" id="A0AAD7SIV8"/>
<gene>
    <name evidence="3" type="ORF">AAFF_G00371560</name>
</gene>
<feature type="domain" description="Ig-like" evidence="2">
    <location>
        <begin position="420"/>
        <end position="488"/>
    </location>
</feature>
<evidence type="ECO:0000256" key="1">
    <source>
        <dbReference type="SAM" id="SignalP"/>
    </source>
</evidence>
<dbReference type="InterPro" id="IPR013783">
    <property type="entry name" value="Ig-like_fold"/>
</dbReference>
<dbReference type="PANTHER" id="PTHR46013">
    <property type="entry name" value="VASCULAR CELL ADHESION MOLECULE 1"/>
    <property type="match status" value="1"/>
</dbReference>
<feature type="chain" id="PRO_5042007626" description="Ig-like domain-containing protein" evidence="1">
    <location>
        <begin position="22"/>
        <end position="518"/>
    </location>
</feature>
<dbReference type="Proteomes" id="UP001221898">
    <property type="component" value="Unassembled WGS sequence"/>
</dbReference>
<organism evidence="3 4">
    <name type="scientific">Aldrovandia affinis</name>
    <dbReference type="NCBI Taxonomy" id="143900"/>
    <lineage>
        <taxon>Eukaryota</taxon>
        <taxon>Metazoa</taxon>
        <taxon>Chordata</taxon>
        <taxon>Craniata</taxon>
        <taxon>Vertebrata</taxon>
        <taxon>Euteleostomi</taxon>
        <taxon>Actinopterygii</taxon>
        <taxon>Neopterygii</taxon>
        <taxon>Teleostei</taxon>
        <taxon>Notacanthiformes</taxon>
        <taxon>Halosauridae</taxon>
        <taxon>Aldrovandia</taxon>
    </lineage>
</organism>
<feature type="domain" description="Ig-like" evidence="2">
    <location>
        <begin position="314"/>
        <end position="412"/>
    </location>
</feature>
<dbReference type="SUPFAM" id="SSF48726">
    <property type="entry name" value="Immunoglobulin"/>
    <property type="match status" value="5"/>
</dbReference>
<name>A0AAD7SIV8_9TELE</name>
<evidence type="ECO:0000313" key="4">
    <source>
        <dbReference type="Proteomes" id="UP001221898"/>
    </source>
</evidence>
<dbReference type="InterPro" id="IPR003599">
    <property type="entry name" value="Ig_sub"/>
</dbReference>
<dbReference type="SMART" id="SM00408">
    <property type="entry name" value="IGc2"/>
    <property type="match status" value="3"/>
</dbReference>
<evidence type="ECO:0000259" key="2">
    <source>
        <dbReference type="PROSITE" id="PS50835"/>
    </source>
</evidence>